<evidence type="ECO:0000313" key="1">
    <source>
        <dbReference type="EMBL" id="KAF1991278.1"/>
    </source>
</evidence>
<gene>
    <name evidence="1" type="ORF">K402DRAFT_459987</name>
</gene>
<dbReference type="EMBL" id="ML977140">
    <property type="protein sequence ID" value="KAF1991278.1"/>
    <property type="molecule type" value="Genomic_DNA"/>
</dbReference>
<dbReference type="Proteomes" id="UP000800041">
    <property type="component" value="Unassembled WGS sequence"/>
</dbReference>
<organism evidence="1 2">
    <name type="scientific">Aulographum hederae CBS 113979</name>
    <dbReference type="NCBI Taxonomy" id="1176131"/>
    <lineage>
        <taxon>Eukaryota</taxon>
        <taxon>Fungi</taxon>
        <taxon>Dikarya</taxon>
        <taxon>Ascomycota</taxon>
        <taxon>Pezizomycotina</taxon>
        <taxon>Dothideomycetes</taxon>
        <taxon>Pleosporomycetidae</taxon>
        <taxon>Aulographales</taxon>
        <taxon>Aulographaceae</taxon>
    </lineage>
</organism>
<name>A0A6G1HEB6_9PEZI</name>
<evidence type="ECO:0000313" key="2">
    <source>
        <dbReference type="Proteomes" id="UP000800041"/>
    </source>
</evidence>
<protein>
    <submittedName>
        <fullName evidence="1">Uncharacterized protein</fullName>
    </submittedName>
</protein>
<sequence length="391" mass="43686">MNISSARPLAQALRNATYPRSNIPIIPTRSFTRSTTLQKRPILPVFAETTNADLNALLASARHYHIIPSLLSPAQRKLLYSPKSAEQLLNEPLYASIGDEEVELYPIATKSAGYKDKAEDIPNKRQLFFQATQTARSREDWLNMVGLLEGFTAANSKGIRAGWLEKWVKYAFSSGQVEVVMMALRAVKTSGLSLRHEEVLRAVLWGLHGVGRGGVDEEVPGVVVGDWDVEATSTAVMLVQDVADLMEWEGHCGSRKVDVTDLRASPKLVGLMLELFAVQARLTEGDVGKVKTYAGRLLDCIKQQGELFETKTKADLKDRYETKHYIRGYIPVWHGLVEAKALLGDDRPQPQFFDQTLQTIEGYLEQAQKTLESRNDRCDALSLPQWTDRTS</sequence>
<reference evidence="1" key="1">
    <citation type="journal article" date="2020" name="Stud. Mycol.">
        <title>101 Dothideomycetes genomes: a test case for predicting lifestyles and emergence of pathogens.</title>
        <authorList>
            <person name="Haridas S."/>
            <person name="Albert R."/>
            <person name="Binder M."/>
            <person name="Bloem J."/>
            <person name="Labutti K."/>
            <person name="Salamov A."/>
            <person name="Andreopoulos B."/>
            <person name="Baker S."/>
            <person name="Barry K."/>
            <person name="Bills G."/>
            <person name="Bluhm B."/>
            <person name="Cannon C."/>
            <person name="Castanera R."/>
            <person name="Culley D."/>
            <person name="Daum C."/>
            <person name="Ezra D."/>
            <person name="Gonzalez J."/>
            <person name="Henrissat B."/>
            <person name="Kuo A."/>
            <person name="Liang C."/>
            <person name="Lipzen A."/>
            <person name="Lutzoni F."/>
            <person name="Magnuson J."/>
            <person name="Mondo S."/>
            <person name="Nolan M."/>
            <person name="Ohm R."/>
            <person name="Pangilinan J."/>
            <person name="Park H.-J."/>
            <person name="Ramirez L."/>
            <person name="Alfaro M."/>
            <person name="Sun H."/>
            <person name="Tritt A."/>
            <person name="Yoshinaga Y."/>
            <person name="Zwiers L.-H."/>
            <person name="Turgeon B."/>
            <person name="Goodwin S."/>
            <person name="Spatafora J."/>
            <person name="Crous P."/>
            <person name="Grigoriev I."/>
        </authorList>
    </citation>
    <scope>NUCLEOTIDE SEQUENCE</scope>
    <source>
        <strain evidence="1">CBS 113979</strain>
    </source>
</reference>
<keyword evidence="2" id="KW-1185">Reference proteome</keyword>
<dbReference type="AlphaFoldDB" id="A0A6G1HEB6"/>
<dbReference type="OrthoDB" id="5405126at2759"/>
<accession>A0A6G1HEB6</accession>
<proteinExistence type="predicted"/>